<keyword evidence="4 5" id="KW-0472">Membrane</keyword>
<evidence type="ECO:0000256" key="1">
    <source>
        <dbReference type="ARBA" id="ARBA00004127"/>
    </source>
</evidence>
<dbReference type="InterPro" id="IPR007318">
    <property type="entry name" value="Phopholipid_MeTrfase"/>
</dbReference>
<reference evidence="6 7" key="1">
    <citation type="submission" date="2023-03" db="EMBL/GenBank/DDBJ databases">
        <title>Fodinicurvata sp. CAU 1616 isolated from sea sendiment.</title>
        <authorList>
            <person name="Kim W."/>
        </authorList>
    </citation>
    <scope>NUCLEOTIDE SEQUENCE [LARGE SCALE GENOMIC DNA]</scope>
    <source>
        <strain evidence="6 7">CAU 1616</strain>
    </source>
</reference>
<feature type="transmembrane region" description="Helical" evidence="5">
    <location>
        <begin position="55"/>
        <end position="78"/>
    </location>
</feature>
<keyword evidence="7" id="KW-1185">Reference proteome</keyword>
<comment type="caution">
    <text evidence="6">The sequence shown here is derived from an EMBL/GenBank/DDBJ whole genome shotgun (WGS) entry which is preliminary data.</text>
</comment>
<proteinExistence type="predicted"/>
<gene>
    <name evidence="6" type="ORF">P2G67_14060</name>
</gene>
<accession>A0ABT5YQE7</accession>
<evidence type="ECO:0000256" key="5">
    <source>
        <dbReference type="SAM" id="Phobius"/>
    </source>
</evidence>
<name>A0ABT5YQE7_9PROT</name>
<sequence>MARRQRQQRQQTAVDRGTAGVIAPPPLLFAAALALSALLHWALPLGLGGGLTAWLRLPLGFGLILAAAFGALSALRAFRRLQTPAEPWKPTRRLATGGVYRFTRNPMYLGLLLLQASSGLLADSLWPLLILPLLALALHRGVVLREERYLTRRFGQEYEDYRRRVRRWL</sequence>
<comment type="subcellular location">
    <subcellularLocation>
        <location evidence="1">Endomembrane system</location>
        <topology evidence="1">Multi-pass membrane protein</topology>
    </subcellularLocation>
</comment>
<evidence type="ECO:0000313" key="7">
    <source>
        <dbReference type="Proteomes" id="UP001215503"/>
    </source>
</evidence>
<evidence type="ECO:0000256" key="2">
    <source>
        <dbReference type="ARBA" id="ARBA00022692"/>
    </source>
</evidence>
<keyword evidence="3 5" id="KW-1133">Transmembrane helix</keyword>
<dbReference type="PANTHER" id="PTHR12714:SF24">
    <property type="entry name" value="SLR1182 PROTEIN"/>
    <property type="match status" value="1"/>
</dbReference>
<organism evidence="6 7">
    <name type="scientific">Aquibaculum arenosum</name>
    <dbReference type="NCBI Taxonomy" id="3032591"/>
    <lineage>
        <taxon>Bacteria</taxon>
        <taxon>Pseudomonadati</taxon>
        <taxon>Pseudomonadota</taxon>
        <taxon>Alphaproteobacteria</taxon>
        <taxon>Rhodospirillales</taxon>
        <taxon>Rhodovibrionaceae</taxon>
        <taxon>Aquibaculum</taxon>
    </lineage>
</organism>
<dbReference type="PANTHER" id="PTHR12714">
    <property type="entry name" value="PROTEIN-S ISOPRENYLCYSTEINE O-METHYLTRANSFERASE"/>
    <property type="match status" value="1"/>
</dbReference>
<protein>
    <submittedName>
        <fullName evidence="6">Isoprenylcysteine carboxylmethyltransferase family protein</fullName>
    </submittedName>
</protein>
<evidence type="ECO:0000313" key="6">
    <source>
        <dbReference type="EMBL" id="MDF2097102.1"/>
    </source>
</evidence>
<evidence type="ECO:0000256" key="3">
    <source>
        <dbReference type="ARBA" id="ARBA00022989"/>
    </source>
</evidence>
<feature type="transmembrane region" description="Helical" evidence="5">
    <location>
        <begin position="21"/>
        <end position="43"/>
    </location>
</feature>
<dbReference type="Pfam" id="PF04191">
    <property type="entry name" value="PEMT"/>
    <property type="match status" value="1"/>
</dbReference>
<dbReference type="RefSeq" id="WP_275823875.1">
    <property type="nucleotide sequence ID" value="NZ_JARHUD010000009.1"/>
</dbReference>
<dbReference type="EMBL" id="JARHUD010000009">
    <property type="protein sequence ID" value="MDF2097102.1"/>
    <property type="molecule type" value="Genomic_DNA"/>
</dbReference>
<evidence type="ECO:0000256" key="4">
    <source>
        <dbReference type="ARBA" id="ARBA00023136"/>
    </source>
</evidence>
<dbReference type="Gene3D" id="1.20.120.1630">
    <property type="match status" value="1"/>
</dbReference>
<dbReference type="Proteomes" id="UP001215503">
    <property type="component" value="Unassembled WGS sequence"/>
</dbReference>
<keyword evidence="2 5" id="KW-0812">Transmembrane</keyword>